<reference evidence="5" key="4">
    <citation type="journal article" date="2018" name="Nat. Plants">
        <title>Whole-genome landscape of Medicago truncatula symbiotic genes.</title>
        <authorList>
            <person name="Pecrix Y."/>
            <person name="Gamas P."/>
            <person name="Carrere S."/>
        </authorList>
    </citation>
    <scope>NUCLEOTIDE SEQUENCE</scope>
    <source>
        <tissue evidence="5">Leaves</tissue>
    </source>
</reference>
<dbReference type="HOGENOM" id="CLU_1013254_0_0_1"/>
<evidence type="ECO:0000313" key="5">
    <source>
        <dbReference type="EMBL" id="RHN65367.1"/>
    </source>
</evidence>
<name>A0A072UTD1_MEDTR</name>
<dbReference type="InterPro" id="IPR044303">
    <property type="entry name" value="ZAT1/4/9"/>
</dbReference>
<evidence type="ECO:0000259" key="3">
    <source>
        <dbReference type="PROSITE" id="PS50157"/>
    </source>
</evidence>
<evidence type="ECO:0000313" key="6">
    <source>
        <dbReference type="EnsemblPlants" id="KEH32852"/>
    </source>
</evidence>
<dbReference type="OrthoDB" id="1423434at2759"/>
<feature type="region of interest" description="Disordered" evidence="2">
    <location>
        <begin position="36"/>
        <end position="72"/>
    </location>
</feature>
<feature type="compositionally biased region" description="Low complexity" evidence="2">
    <location>
        <begin position="57"/>
        <end position="72"/>
    </location>
</feature>
<feature type="domain" description="C2H2-type" evidence="3">
    <location>
        <begin position="244"/>
        <end position="271"/>
    </location>
</feature>
<reference evidence="4 7" key="2">
    <citation type="journal article" date="2014" name="BMC Genomics">
        <title>An improved genome release (version Mt4.0) for the model legume Medicago truncatula.</title>
        <authorList>
            <person name="Tang H."/>
            <person name="Krishnakumar V."/>
            <person name="Bidwell S."/>
            <person name="Rosen B."/>
            <person name="Chan A."/>
            <person name="Zhou S."/>
            <person name="Gentzbittel L."/>
            <person name="Childs K.L."/>
            <person name="Yandell M."/>
            <person name="Gundlach H."/>
            <person name="Mayer K.F."/>
            <person name="Schwartz D.C."/>
            <person name="Town C.D."/>
        </authorList>
    </citation>
    <scope>GENOME REANNOTATION</scope>
    <source>
        <strain evidence="4">A17</strain>
        <strain evidence="6 7">cv. Jemalong A17</strain>
    </source>
</reference>
<dbReference type="PANTHER" id="PTHR46326:SF10">
    <property type="entry name" value="C2H2 AND C2HC ZINC FINGER PROTEIN"/>
    <property type="match status" value="1"/>
</dbReference>
<dbReference type="SMART" id="SM00355">
    <property type="entry name" value="ZnF_C2H2"/>
    <property type="match status" value="3"/>
</dbReference>
<evidence type="ECO:0000313" key="7">
    <source>
        <dbReference type="Proteomes" id="UP000002051"/>
    </source>
</evidence>
<accession>A0A072UTD1</accession>
<feature type="domain" description="C2H2-type" evidence="3">
    <location>
        <begin position="6"/>
        <end position="33"/>
    </location>
</feature>
<sequence length="275" mass="31832">MENNRRECHICNKSFSNGKALGGHMKTHLAKLPIPLKSPINNQAPEHSVESTKHQTHSISTSSSSISNPKNPIHNLRALKRNFYHTLLNFGKNSVFDSFPKNPTGKRSKRGRRQFNLAEDNTIFNVAKKKEENTRFNVAEENEEDTRFNTQIKLVYSDLDTEAAETLAIICVNEWKQVEEKYYIEKKKVSENGNIMFECDICHEVFQYCKDLVRHEAIHKKNNNLSEEIGISGKEYDVVNEEVHKCTYCLKFFEFDHVLEEHKTVHLSNFSDSNP</sequence>
<feature type="domain" description="C2H2-type" evidence="3">
    <location>
        <begin position="197"/>
        <end position="224"/>
    </location>
</feature>
<dbReference type="STRING" id="3880.A0A072UTD1"/>
<dbReference type="AlphaFoldDB" id="A0A072UTD1"/>
<protein>
    <submittedName>
        <fullName evidence="5">Putative transcription factor C2H2 family</fullName>
    </submittedName>
    <submittedName>
        <fullName evidence="4">Zinc finger, C2H2 type protein</fullName>
    </submittedName>
</protein>
<gene>
    <name evidence="6" type="primary">25490351</name>
    <name evidence="4" type="ordered locus">MTR_3g408420</name>
    <name evidence="5" type="ORF">MtrunA17_Chr3g0079131</name>
</gene>
<dbReference type="Proteomes" id="UP000002051">
    <property type="component" value="Chromosome 3"/>
</dbReference>
<keyword evidence="1" id="KW-0863">Zinc-finger</keyword>
<dbReference type="Gene3D" id="3.30.160.60">
    <property type="entry name" value="Classic Zinc Finger"/>
    <property type="match status" value="1"/>
</dbReference>
<dbReference type="KEGG" id="mtr:25490351"/>
<keyword evidence="1" id="KW-0862">Zinc</keyword>
<dbReference type="GO" id="GO:0006355">
    <property type="term" value="P:regulation of DNA-templated transcription"/>
    <property type="evidence" value="ECO:0007669"/>
    <property type="project" value="InterPro"/>
</dbReference>
<dbReference type="InterPro" id="IPR036236">
    <property type="entry name" value="Znf_C2H2_sf"/>
</dbReference>
<dbReference type="InterPro" id="IPR013087">
    <property type="entry name" value="Znf_C2H2_type"/>
</dbReference>
<dbReference type="SUPFAM" id="SSF57667">
    <property type="entry name" value="beta-beta-alpha zinc fingers"/>
    <property type="match status" value="1"/>
</dbReference>
<evidence type="ECO:0000313" key="4">
    <source>
        <dbReference type="EMBL" id="KEH32852.1"/>
    </source>
</evidence>
<dbReference type="GO" id="GO:0008270">
    <property type="term" value="F:zinc ion binding"/>
    <property type="evidence" value="ECO:0007669"/>
    <property type="project" value="UniProtKB-KW"/>
</dbReference>
<dbReference type="PROSITE" id="PS50157">
    <property type="entry name" value="ZINC_FINGER_C2H2_2"/>
    <property type="match status" value="3"/>
</dbReference>
<dbReference type="Gramene" id="rna13197">
    <property type="protein sequence ID" value="RHN65367.1"/>
    <property type="gene ID" value="gene13197"/>
</dbReference>
<reference evidence="4 7" key="1">
    <citation type="journal article" date="2011" name="Nature">
        <title>The Medicago genome provides insight into the evolution of rhizobial symbioses.</title>
        <authorList>
            <person name="Young N.D."/>
            <person name="Debelle F."/>
            <person name="Oldroyd G.E."/>
            <person name="Geurts R."/>
            <person name="Cannon S.B."/>
            <person name="Udvardi M.K."/>
            <person name="Benedito V.A."/>
            <person name="Mayer K.F."/>
            <person name="Gouzy J."/>
            <person name="Schoof H."/>
            <person name="Van de Peer Y."/>
            <person name="Proost S."/>
            <person name="Cook D.R."/>
            <person name="Meyers B.C."/>
            <person name="Spannagl M."/>
            <person name="Cheung F."/>
            <person name="De Mita S."/>
            <person name="Krishnakumar V."/>
            <person name="Gundlach H."/>
            <person name="Zhou S."/>
            <person name="Mudge J."/>
            <person name="Bharti A.K."/>
            <person name="Murray J.D."/>
            <person name="Naoumkina M.A."/>
            <person name="Rosen B."/>
            <person name="Silverstein K.A."/>
            <person name="Tang H."/>
            <person name="Rombauts S."/>
            <person name="Zhao P.X."/>
            <person name="Zhou P."/>
            <person name="Barbe V."/>
            <person name="Bardou P."/>
            <person name="Bechner M."/>
            <person name="Bellec A."/>
            <person name="Berger A."/>
            <person name="Berges H."/>
            <person name="Bidwell S."/>
            <person name="Bisseling T."/>
            <person name="Choisne N."/>
            <person name="Couloux A."/>
            <person name="Denny R."/>
            <person name="Deshpande S."/>
            <person name="Dai X."/>
            <person name="Doyle J.J."/>
            <person name="Dudez A.M."/>
            <person name="Farmer A.D."/>
            <person name="Fouteau S."/>
            <person name="Franken C."/>
            <person name="Gibelin C."/>
            <person name="Gish J."/>
            <person name="Goldstein S."/>
            <person name="Gonzalez A.J."/>
            <person name="Green P.J."/>
            <person name="Hallab A."/>
            <person name="Hartog M."/>
            <person name="Hua A."/>
            <person name="Humphray S.J."/>
            <person name="Jeong D.H."/>
            <person name="Jing Y."/>
            <person name="Jocker A."/>
            <person name="Kenton S.M."/>
            <person name="Kim D.J."/>
            <person name="Klee K."/>
            <person name="Lai H."/>
            <person name="Lang C."/>
            <person name="Lin S."/>
            <person name="Macmil S.L."/>
            <person name="Magdelenat G."/>
            <person name="Matthews L."/>
            <person name="McCorrison J."/>
            <person name="Monaghan E.L."/>
            <person name="Mun J.H."/>
            <person name="Najar F.Z."/>
            <person name="Nicholson C."/>
            <person name="Noirot C."/>
            <person name="O'Bleness M."/>
            <person name="Paule C.R."/>
            <person name="Poulain J."/>
            <person name="Prion F."/>
            <person name="Qin B."/>
            <person name="Qu C."/>
            <person name="Retzel E.F."/>
            <person name="Riddle C."/>
            <person name="Sallet E."/>
            <person name="Samain S."/>
            <person name="Samson N."/>
            <person name="Sanders I."/>
            <person name="Saurat O."/>
            <person name="Scarpelli C."/>
            <person name="Schiex T."/>
            <person name="Segurens B."/>
            <person name="Severin A.J."/>
            <person name="Sherrier D.J."/>
            <person name="Shi R."/>
            <person name="Sims S."/>
            <person name="Singer S.R."/>
            <person name="Sinharoy S."/>
            <person name="Sterck L."/>
            <person name="Viollet A."/>
            <person name="Wang B.B."/>
            <person name="Wang K."/>
            <person name="Wang M."/>
            <person name="Wang X."/>
            <person name="Warfsmann J."/>
            <person name="Weissenbach J."/>
            <person name="White D.D."/>
            <person name="White J.D."/>
            <person name="Wiley G.B."/>
            <person name="Wincker P."/>
            <person name="Xing Y."/>
            <person name="Yang L."/>
            <person name="Yao Z."/>
            <person name="Ying F."/>
            <person name="Zhai J."/>
            <person name="Zhou L."/>
            <person name="Zuber A."/>
            <person name="Denarie J."/>
            <person name="Dixon R.A."/>
            <person name="May G.D."/>
            <person name="Schwartz D.C."/>
            <person name="Rogers J."/>
            <person name="Quetier F."/>
            <person name="Town C.D."/>
            <person name="Roe B.A."/>
        </authorList>
    </citation>
    <scope>NUCLEOTIDE SEQUENCE [LARGE SCALE GENOMIC DNA]</scope>
    <source>
        <strain evidence="4">A17</strain>
        <strain evidence="6 7">cv. Jemalong A17</strain>
    </source>
</reference>
<dbReference type="PROSITE" id="PS00028">
    <property type="entry name" value="ZINC_FINGER_C2H2_1"/>
    <property type="match status" value="3"/>
</dbReference>
<evidence type="ECO:0000256" key="2">
    <source>
        <dbReference type="SAM" id="MobiDB-lite"/>
    </source>
</evidence>
<proteinExistence type="predicted"/>
<dbReference type="Proteomes" id="UP000265566">
    <property type="component" value="Chromosome 3"/>
</dbReference>
<dbReference type="EMBL" id="PSQE01000003">
    <property type="protein sequence ID" value="RHN65367.1"/>
    <property type="molecule type" value="Genomic_DNA"/>
</dbReference>
<dbReference type="EnsemblPlants" id="KEH32852">
    <property type="protein sequence ID" value="KEH32852"/>
    <property type="gene ID" value="MTR_3g408420"/>
</dbReference>
<reference evidence="6" key="3">
    <citation type="submission" date="2015-04" db="UniProtKB">
        <authorList>
            <consortium name="EnsemblPlants"/>
        </authorList>
    </citation>
    <scope>IDENTIFICATION</scope>
    <source>
        <strain evidence="6">cv. Jemalong A17</strain>
    </source>
</reference>
<keyword evidence="7" id="KW-1185">Reference proteome</keyword>
<organism evidence="4 7">
    <name type="scientific">Medicago truncatula</name>
    <name type="common">Barrel medic</name>
    <name type="synonym">Medicago tribuloides</name>
    <dbReference type="NCBI Taxonomy" id="3880"/>
    <lineage>
        <taxon>Eukaryota</taxon>
        <taxon>Viridiplantae</taxon>
        <taxon>Streptophyta</taxon>
        <taxon>Embryophyta</taxon>
        <taxon>Tracheophyta</taxon>
        <taxon>Spermatophyta</taxon>
        <taxon>Magnoliopsida</taxon>
        <taxon>eudicotyledons</taxon>
        <taxon>Gunneridae</taxon>
        <taxon>Pentapetalae</taxon>
        <taxon>rosids</taxon>
        <taxon>fabids</taxon>
        <taxon>Fabales</taxon>
        <taxon>Fabaceae</taxon>
        <taxon>Papilionoideae</taxon>
        <taxon>50 kb inversion clade</taxon>
        <taxon>NPAAA clade</taxon>
        <taxon>Hologalegina</taxon>
        <taxon>IRL clade</taxon>
        <taxon>Trifolieae</taxon>
        <taxon>Medicago</taxon>
    </lineage>
</organism>
<dbReference type="PANTHER" id="PTHR46326">
    <property type="entry name" value="ZINC FINGER PROTEIN ZAT1-RELATED"/>
    <property type="match status" value="1"/>
</dbReference>
<keyword evidence="1" id="KW-0479">Metal-binding</keyword>
<evidence type="ECO:0000256" key="1">
    <source>
        <dbReference type="PROSITE-ProRule" id="PRU00042"/>
    </source>
</evidence>
<dbReference type="EMBL" id="CM001219">
    <property type="protein sequence ID" value="KEH32852.1"/>
    <property type="molecule type" value="Genomic_DNA"/>
</dbReference>
<dbReference type="Pfam" id="PF13912">
    <property type="entry name" value="zf-C2H2_6"/>
    <property type="match status" value="2"/>
</dbReference>